<proteinExistence type="predicted"/>
<feature type="transmembrane region" description="Helical" evidence="6">
    <location>
        <begin position="137"/>
        <end position="161"/>
    </location>
</feature>
<name>A0A1H9VAL4_9BACI</name>
<evidence type="ECO:0000313" key="7">
    <source>
        <dbReference type="EMBL" id="SES18277.1"/>
    </source>
</evidence>
<feature type="transmembrane region" description="Helical" evidence="6">
    <location>
        <begin position="20"/>
        <end position="52"/>
    </location>
</feature>
<evidence type="ECO:0000256" key="3">
    <source>
        <dbReference type="ARBA" id="ARBA00022692"/>
    </source>
</evidence>
<dbReference type="STRING" id="1464123.SAMN05444126_1194"/>
<keyword evidence="8" id="KW-1185">Reference proteome</keyword>
<reference evidence="8" key="1">
    <citation type="submission" date="2016-10" db="EMBL/GenBank/DDBJ databases">
        <authorList>
            <person name="de Groot N.N."/>
        </authorList>
    </citation>
    <scope>NUCLEOTIDE SEQUENCE [LARGE SCALE GENOMIC DNA]</scope>
    <source>
        <strain evidence="8">10nlg</strain>
    </source>
</reference>
<evidence type="ECO:0000256" key="2">
    <source>
        <dbReference type="ARBA" id="ARBA00022475"/>
    </source>
</evidence>
<dbReference type="OrthoDB" id="2690036at2"/>
<sequence length="349" mass="40282">MKRRFRLSNRLKPKIRGERIIKTGIAVFLTSLICYLLGLPQIFAVITAIVSIEPNTYDSIRKGLIRFPASAIGAGLAAVLVFFFGATPPAFALAAVLTIYLCQKLKLQDGTLVATLTAMAMIPDLDGPLFYQFLMRLLTTMIGITVATAVNVTVLPANYLANVEKRHREHLLELQARIHDIAYDFLHFRGKSLNEENYLHLKQVLSKTDELLGFQRKELRFHRYNVNVFRRYAELRQMTRLLHQAELHLGNLYYLPNPPAFSQRERDVLQLILDHAEDLRYDKSGTPPDIHFRIVNELDGLMRYDFTNPPELKDQDHYINPNTHFIYELLSLFEMLQDIQVKREQTAEK</sequence>
<keyword evidence="2" id="KW-1003">Cell membrane</keyword>
<feature type="transmembrane region" description="Helical" evidence="6">
    <location>
        <begin position="72"/>
        <end position="100"/>
    </location>
</feature>
<evidence type="ECO:0000313" key="8">
    <source>
        <dbReference type="Proteomes" id="UP000199318"/>
    </source>
</evidence>
<feature type="transmembrane region" description="Helical" evidence="6">
    <location>
        <begin position="112"/>
        <end position="131"/>
    </location>
</feature>
<dbReference type="EMBL" id="FOGV01000019">
    <property type="protein sequence ID" value="SES18277.1"/>
    <property type="molecule type" value="Genomic_DNA"/>
</dbReference>
<keyword evidence="5 6" id="KW-0472">Membrane</keyword>
<dbReference type="RefSeq" id="WP_093073574.1">
    <property type="nucleotide sequence ID" value="NZ_FOGV01000019.1"/>
</dbReference>
<comment type="subcellular location">
    <subcellularLocation>
        <location evidence="1">Cell membrane</location>
        <topology evidence="1">Multi-pass membrane protein</topology>
    </subcellularLocation>
</comment>
<protein>
    <submittedName>
        <fullName evidence="7">Uncharacterized membrane protein YgaE, UPF0421/DUF939 family</fullName>
    </submittedName>
</protein>
<keyword evidence="3 6" id="KW-0812">Transmembrane</keyword>
<evidence type="ECO:0000256" key="1">
    <source>
        <dbReference type="ARBA" id="ARBA00004651"/>
    </source>
</evidence>
<dbReference type="GO" id="GO:0005886">
    <property type="term" value="C:plasma membrane"/>
    <property type="evidence" value="ECO:0007669"/>
    <property type="project" value="UniProtKB-SubCell"/>
</dbReference>
<comment type="caution">
    <text evidence="7">The sequence shown here is derived from an EMBL/GenBank/DDBJ whole genome shotgun (WGS) entry which is preliminary data.</text>
</comment>
<dbReference type="InterPro" id="IPR010343">
    <property type="entry name" value="ArAE_1"/>
</dbReference>
<evidence type="ECO:0000256" key="5">
    <source>
        <dbReference type="ARBA" id="ARBA00023136"/>
    </source>
</evidence>
<organism evidence="7 8">
    <name type="scientific">Salisediminibacterium halotolerans</name>
    <dbReference type="NCBI Taxonomy" id="517425"/>
    <lineage>
        <taxon>Bacteria</taxon>
        <taxon>Bacillati</taxon>
        <taxon>Bacillota</taxon>
        <taxon>Bacilli</taxon>
        <taxon>Bacillales</taxon>
        <taxon>Bacillaceae</taxon>
        <taxon>Salisediminibacterium</taxon>
    </lineage>
</organism>
<gene>
    <name evidence="7" type="ORF">SAMN05444126_1194</name>
</gene>
<dbReference type="AlphaFoldDB" id="A0A1H9VAL4"/>
<evidence type="ECO:0000256" key="4">
    <source>
        <dbReference type="ARBA" id="ARBA00022989"/>
    </source>
</evidence>
<dbReference type="Pfam" id="PF06081">
    <property type="entry name" value="ArAE_1"/>
    <property type="match status" value="1"/>
</dbReference>
<accession>A0A1H9VAL4</accession>
<evidence type="ECO:0000256" key="6">
    <source>
        <dbReference type="SAM" id="Phobius"/>
    </source>
</evidence>
<dbReference type="Proteomes" id="UP000199318">
    <property type="component" value="Unassembled WGS sequence"/>
</dbReference>
<keyword evidence="4 6" id="KW-1133">Transmembrane helix</keyword>